<protein>
    <submittedName>
        <fullName evidence="1">Uncharacterized protein</fullName>
    </submittedName>
</protein>
<dbReference type="Proteomes" id="UP000789595">
    <property type="component" value="Unassembled WGS sequence"/>
</dbReference>
<reference evidence="1" key="1">
    <citation type="submission" date="2021-11" db="EMBL/GenBank/DDBJ databases">
        <authorList>
            <consortium name="Genoscope - CEA"/>
            <person name="William W."/>
        </authorList>
    </citation>
    <scope>NUCLEOTIDE SEQUENCE</scope>
</reference>
<name>A0A8J2SMK6_9STRA</name>
<evidence type="ECO:0000313" key="2">
    <source>
        <dbReference type="Proteomes" id="UP000789595"/>
    </source>
</evidence>
<keyword evidence="2" id="KW-1185">Reference proteome</keyword>
<sequence>KDHTRAAAASFCIAMIPLRPELFEFAEPQSVCRLSCTCKTLRSDVRDAKPWGLLARAQLQPPKPRDEADALARVRSHARRRLLAKAEPSTRRVLEGVTLLEALSRPAPAPVAYTPNELSDFTFFLRFTDGERLIFEGDFGVSHVSHQSDEEGLVLHLSPRHANLKWMGRADELQQEHVKIALVAVRDHDQAMVSLSHLNICYAAHGRERIYGFSVFGVIRGLAASARSNLQLDALLSVTQDGYVNGLELRPEHHVDTHGAMEADDIGPCDESLFQYLLTYLAGIHNPTARAFVLARIESLLVEAEREMGWGDLQRLAADLAEMEEKIGEGYSGYVSQAKALRVELGMDVTSDEE</sequence>
<gene>
    <name evidence="1" type="ORF">PECAL_3P05630</name>
</gene>
<evidence type="ECO:0000313" key="1">
    <source>
        <dbReference type="EMBL" id="CAH0370666.1"/>
    </source>
</evidence>
<accession>A0A8J2SMK6</accession>
<feature type="non-terminal residue" evidence="1">
    <location>
        <position position="1"/>
    </location>
</feature>
<dbReference type="EMBL" id="CAKKNE010000003">
    <property type="protein sequence ID" value="CAH0370666.1"/>
    <property type="molecule type" value="Genomic_DNA"/>
</dbReference>
<comment type="caution">
    <text evidence="1">The sequence shown here is derived from an EMBL/GenBank/DDBJ whole genome shotgun (WGS) entry which is preliminary data.</text>
</comment>
<organism evidence="1 2">
    <name type="scientific">Pelagomonas calceolata</name>
    <dbReference type="NCBI Taxonomy" id="35677"/>
    <lineage>
        <taxon>Eukaryota</taxon>
        <taxon>Sar</taxon>
        <taxon>Stramenopiles</taxon>
        <taxon>Ochrophyta</taxon>
        <taxon>Pelagophyceae</taxon>
        <taxon>Pelagomonadales</taxon>
        <taxon>Pelagomonadaceae</taxon>
        <taxon>Pelagomonas</taxon>
    </lineage>
</organism>
<dbReference type="AlphaFoldDB" id="A0A8J2SMK6"/>
<proteinExistence type="predicted"/>